<reference evidence="1 2" key="1">
    <citation type="submission" date="2018-05" db="EMBL/GenBank/DDBJ databases">
        <title>Complete Genome Sequence of the Nonylphenol-Degrading Bacterium Sphingobium amiense DSM 16289T.</title>
        <authorList>
            <person name="Ootsuka M."/>
            <person name="Nishizawa T."/>
            <person name="Ohta H."/>
        </authorList>
    </citation>
    <scope>NUCLEOTIDE SEQUENCE [LARGE SCALE GENOMIC DNA]</scope>
    <source>
        <strain evidence="1 2">DSM 16289</strain>
    </source>
</reference>
<proteinExistence type="predicted"/>
<dbReference type="EMBL" id="AP018664">
    <property type="protein sequence ID" value="BBE00025.1"/>
    <property type="molecule type" value="Genomic_DNA"/>
</dbReference>
<gene>
    <name evidence="1" type="ORF">SAMIE_1035250</name>
</gene>
<organism evidence="1 2">
    <name type="scientific">Sphingobium amiense</name>
    <dbReference type="NCBI Taxonomy" id="135719"/>
    <lineage>
        <taxon>Bacteria</taxon>
        <taxon>Pseudomonadati</taxon>
        <taxon>Pseudomonadota</taxon>
        <taxon>Alphaproteobacteria</taxon>
        <taxon>Sphingomonadales</taxon>
        <taxon>Sphingomonadaceae</taxon>
        <taxon>Sphingobium</taxon>
    </lineage>
</organism>
<accession>A0A494W622</accession>
<protein>
    <submittedName>
        <fullName evidence="1">Uncharacterized protein</fullName>
    </submittedName>
</protein>
<dbReference type="AlphaFoldDB" id="A0A494W622"/>
<evidence type="ECO:0000313" key="2">
    <source>
        <dbReference type="Proteomes" id="UP000279959"/>
    </source>
</evidence>
<sequence length="109" mass="11646">MAIGQIEPADQKCNVEPVGAQLYDRVARRSFDHFNADGGMVRSVSRHQMVEKAAGDEAMNTHAQAAAISRRGQAGGFYSMVEMVDAGCDALDKMPASFGQSNAARVALE</sequence>
<evidence type="ECO:0000313" key="1">
    <source>
        <dbReference type="EMBL" id="BBE00025.1"/>
    </source>
</evidence>
<name>A0A494W622_9SPHN</name>
<keyword evidence="2" id="KW-1185">Reference proteome</keyword>
<dbReference type="Proteomes" id="UP000279959">
    <property type="component" value="Chromosome"/>
</dbReference>
<dbReference type="KEGG" id="sami:SAMIE_1035250"/>